<dbReference type="InterPro" id="IPR039426">
    <property type="entry name" value="TonB-dep_rcpt-like"/>
</dbReference>
<accession>A0A5P8E9C2</accession>
<keyword evidence="3 10" id="KW-1134">Transmembrane beta strand</keyword>
<keyword evidence="15" id="KW-1185">Reference proteome</keyword>
<dbReference type="InterPro" id="IPR037066">
    <property type="entry name" value="Plug_dom_sf"/>
</dbReference>
<evidence type="ECO:0000256" key="1">
    <source>
        <dbReference type="ARBA" id="ARBA00004571"/>
    </source>
</evidence>
<evidence type="ECO:0000313" key="15">
    <source>
        <dbReference type="Proteomes" id="UP000249375"/>
    </source>
</evidence>
<keyword evidence="4 10" id="KW-0812">Transmembrane</keyword>
<dbReference type="SUPFAM" id="SSF56935">
    <property type="entry name" value="Porins"/>
    <property type="match status" value="1"/>
</dbReference>
<evidence type="ECO:0000256" key="5">
    <source>
        <dbReference type="ARBA" id="ARBA00022729"/>
    </source>
</evidence>
<dbReference type="GO" id="GO:0009279">
    <property type="term" value="C:cell outer membrane"/>
    <property type="evidence" value="ECO:0007669"/>
    <property type="project" value="UniProtKB-SubCell"/>
</dbReference>
<evidence type="ECO:0000256" key="6">
    <source>
        <dbReference type="ARBA" id="ARBA00023077"/>
    </source>
</evidence>
<dbReference type="GO" id="GO:0044718">
    <property type="term" value="P:siderophore transmembrane transport"/>
    <property type="evidence" value="ECO:0007669"/>
    <property type="project" value="TreeGrafter"/>
</dbReference>
<comment type="subcellular location">
    <subcellularLocation>
        <location evidence="1 10">Cell outer membrane</location>
        <topology evidence="1 10">Multi-pass membrane protein</topology>
    </subcellularLocation>
</comment>
<dbReference type="OrthoDB" id="9762903at2"/>
<proteinExistence type="inferred from homology"/>
<evidence type="ECO:0000256" key="4">
    <source>
        <dbReference type="ARBA" id="ARBA00022692"/>
    </source>
</evidence>
<dbReference type="EMBL" id="CP033459">
    <property type="protein sequence ID" value="QFQ13566.1"/>
    <property type="molecule type" value="Genomic_DNA"/>
</dbReference>
<dbReference type="PANTHER" id="PTHR30069:SF29">
    <property type="entry name" value="HEMOGLOBIN AND HEMOGLOBIN-HAPTOGLOBIN-BINDING PROTEIN 1-RELATED"/>
    <property type="match status" value="1"/>
</dbReference>
<feature type="domain" description="TonB-dependent receptor plug" evidence="13">
    <location>
        <begin position="38"/>
        <end position="128"/>
    </location>
</feature>
<keyword evidence="2 10" id="KW-0813">Transport</keyword>
<evidence type="ECO:0000256" key="2">
    <source>
        <dbReference type="ARBA" id="ARBA00022448"/>
    </source>
</evidence>
<feature type="domain" description="TonB-dependent receptor-like beta-barrel" evidence="12">
    <location>
        <begin position="159"/>
        <end position="624"/>
    </location>
</feature>
<evidence type="ECO:0000256" key="3">
    <source>
        <dbReference type="ARBA" id="ARBA00022452"/>
    </source>
</evidence>
<dbReference type="InterPro" id="IPR012910">
    <property type="entry name" value="Plug_dom"/>
</dbReference>
<evidence type="ECO:0000313" key="14">
    <source>
        <dbReference type="EMBL" id="QFQ13566.1"/>
    </source>
</evidence>
<dbReference type="Pfam" id="PF07715">
    <property type="entry name" value="Plug"/>
    <property type="match status" value="1"/>
</dbReference>
<evidence type="ECO:0000256" key="9">
    <source>
        <dbReference type="ARBA" id="ARBA00023237"/>
    </source>
</evidence>
<keyword evidence="9 10" id="KW-0998">Cell outer membrane</keyword>
<dbReference type="AlphaFoldDB" id="A0A5P8E9C2"/>
<evidence type="ECO:0000259" key="13">
    <source>
        <dbReference type="Pfam" id="PF07715"/>
    </source>
</evidence>
<sequence length="650" mass="73617">MVLFLFSPQVAFTQTLGQENDTIAVVTAYRETSPDLLPVQELSGRQLERLRSHSVADAVRFFSGVQVKDYGGVGGLKTVNIRGMGTQHVGVFFDGIELGNAQNGQVDLGRFSLEEMQSVTVYNGQRSQLLQPARDFGSASTVYLRSRTPDFSNGKDFQGHVSMKAGSFGTFRPSFTIDKKLSNAVGTSLSAGYVHTDGSYSFRYKTQGGYDTTATRRNSRVDALRAETGFFGKTSQGEWRAKAYFYSSERGLPGAVVRNRFAHEDKQWDTNLFVQSQWKQRVAKNYSFLLSGKLAYDYLQYTTNPKRDASEMFIDNSFYQTEAYLSAANMLSLGRWQLAAALDYQYNHVSGNQLGFAYPTRNTLLASAAANAGFGTLKIHAALLATFVNDRVRNGGQSMKDRLEWSPSIVMTWQPTKELPVNFRAFYKRIFRMPTLNDLYYTLIGRADLNPERTDQFNIGATYEVRKKQGFFRGLELSADGYINHVKDKIVAVPTANQFRWTMMNIGRVSIRGIDFVAQTYWAVSQFTIDVRAAYTYQRAADRTDRNDVCFNDQIPYIPKHSGSLTIGLGWRNVEAHYSFIYTGERYNQRANILENYEPAWYTSDVGVSFRVRPFIITAEVNNIFNQKYEVVRGYPMPGTNFLIGLKWKF</sequence>
<reference evidence="14 15" key="1">
    <citation type="submission" date="2018-11" db="EMBL/GenBank/DDBJ databases">
        <authorList>
            <person name="Na S.W."/>
            <person name="Baik M."/>
        </authorList>
    </citation>
    <scope>NUCLEOTIDE SEQUENCE [LARGE SCALE GENOMIC DNA]</scope>
    <source>
        <strain evidence="14 15">E39</strain>
    </source>
</reference>
<evidence type="ECO:0000256" key="11">
    <source>
        <dbReference type="RuleBase" id="RU003357"/>
    </source>
</evidence>
<organism evidence="14 15">
    <name type="scientific">Pseudoprevotella muciniphila</name>
    <dbReference type="NCBI Taxonomy" id="2133944"/>
    <lineage>
        <taxon>Bacteria</taxon>
        <taxon>Pseudomonadati</taxon>
        <taxon>Bacteroidota</taxon>
        <taxon>Bacteroidia</taxon>
        <taxon>Bacteroidales</taxon>
        <taxon>Prevotellaceae</taxon>
        <taxon>Pseudoprevotella</taxon>
    </lineage>
</organism>
<evidence type="ECO:0000256" key="8">
    <source>
        <dbReference type="ARBA" id="ARBA00023170"/>
    </source>
</evidence>
<dbReference type="InterPro" id="IPR000531">
    <property type="entry name" value="Beta-barrel_TonB"/>
</dbReference>
<keyword evidence="7 10" id="KW-0472">Membrane</keyword>
<dbReference type="GO" id="GO:0015344">
    <property type="term" value="F:siderophore uptake transmembrane transporter activity"/>
    <property type="evidence" value="ECO:0007669"/>
    <property type="project" value="TreeGrafter"/>
</dbReference>
<dbReference type="PROSITE" id="PS52016">
    <property type="entry name" value="TONB_DEPENDENT_REC_3"/>
    <property type="match status" value="1"/>
</dbReference>
<dbReference type="InterPro" id="IPR036942">
    <property type="entry name" value="Beta-barrel_TonB_sf"/>
</dbReference>
<keyword evidence="8 14" id="KW-0675">Receptor</keyword>
<protein>
    <submittedName>
        <fullName evidence="14">TonB-dependent receptor</fullName>
    </submittedName>
</protein>
<gene>
    <name evidence="14" type="ORF">C7Y71_011425</name>
</gene>
<dbReference type="Proteomes" id="UP000249375">
    <property type="component" value="Chromosome"/>
</dbReference>
<dbReference type="Gene3D" id="2.170.130.10">
    <property type="entry name" value="TonB-dependent receptor, plug domain"/>
    <property type="match status" value="1"/>
</dbReference>
<keyword evidence="5" id="KW-0732">Signal</keyword>
<dbReference type="KEGG" id="alq:C7Y71_011425"/>
<name>A0A5P8E9C2_9BACT</name>
<comment type="similarity">
    <text evidence="10 11">Belongs to the TonB-dependent receptor family.</text>
</comment>
<evidence type="ECO:0000259" key="12">
    <source>
        <dbReference type="Pfam" id="PF00593"/>
    </source>
</evidence>
<dbReference type="Gene3D" id="2.40.170.20">
    <property type="entry name" value="TonB-dependent receptor, beta-barrel domain"/>
    <property type="match status" value="1"/>
</dbReference>
<dbReference type="PANTHER" id="PTHR30069">
    <property type="entry name" value="TONB-DEPENDENT OUTER MEMBRANE RECEPTOR"/>
    <property type="match status" value="1"/>
</dbReference>
<keyword evidence="6 11" id="KW-0798">TonB box</keyword>
<evidence type="ECO:0000256" key="7">
    <source>
        <dbReference type="ARBA" id="ARBA00023136"/>
    </source>
</evidence>
<dbReference type="Pfam" id="PF00593">
    <property type="entry name" value="TonB_dep_Rec_b-barrel"/>
    <property type="match status" value="1"/>
</dbReference>
<evidence type="ECO:0000256" key="10">
    <source>
        <dbReference type="PROSITE-ProRule" id="PRU01360"/>
    </source>
</evidence>